<proteinExistence type="predicted"/>
<dbReference type="EMBL" id="BMAW01047403">
    <property type="protein sequence ID" value="GFS60605.1"/>
    <property type="molecule type" value="Genomic_DNA"/>
</dbReference>
<name>A0A8X6JD98_NEPPI</name>
<accession>A0A8X6JD98</accession>
<sequence>MDSEKCKFCGKFFKHLQSHKLFECVSKECTNFSKRCIGVSKKFSKVAQLPYRLQENAKGTEENFKLNGSIYKLQSNVECSKNYQSGANKNIPLIPQNDHFLRSTNRNENTLERKLREKYQNVSKKSNHNIGNYSTYMCNDSQNSIFPNTFSKNKAIVNTSKVSNQIMADKNKNISFSYNSQITPNRKYETLIEYQNKDASSFAVISDDIDKRIQQHLQQRKLNHCSLMMEKSIERNSECVKPNSYQNTDASCFSGKSNENEEKIQHQLQQSESNHCSRMISYQNTDASTFAIISEDIDKRIQKQLQQPASNHDSQKMNNSVVRKNECEVPNSYKITDASSFAVTSNDRDKRIQKQLQQPKLNHNYRIMKRSVERKSECKIPNNYRNTDASSFAIISEDIDKRIQQRLQQSALNRNSLIINNSIGWKSECEIPNNYKSTDASSFIAISDDTNKRIQQPELNHCSRIMEKSIGRNSECEILKNHQNTDPFGFPSVSDENDPKNLLHLQQSETNHCNQMMERSVKRKNERKIPNNHQNTDASSFAVISDDIDKRIQQQLQQSKLNHFSRIMDVYVGKNSGLEIPKNYQITDVSTFAIISEDIDKRIQQQLQQSASNYNSLIMNNAVGKKSEYEVPNSYKSTDDSSFAVISEDIEKGIQQHLQQPELKSVERNSEREVPNRYQNTDAYNFSGKFDEKDENIQHQLQQSESKYCSRMMEISVGRKRGCEIPSSYENTHASNFASLSDDIDKRIQQQLQRSTLNNCSVIRNSVDSNNEYEIENSYQNTDTSTFAIISEDIDKRIQQQLQQSASNHKSLIINNSIGWKSECEVLNNYKSTDASSFIAIPDDTNKGISNNYSILN</sequence>
<evidence type="ECO:0000313" key="1">
    <source>
        <dbReference type="EMBL" id="GFS60605.1"/>
    </source>
</evidence>
<comment type="caution">
    <text evidence="1">The sequence shown here is derived from an EMBL/GenBank/DDBJ whole genome shotgun (WGS) entry which is preliminary data.</text>
</comment>
<protein>
    <submittedName>
        <fullName evidence="1">Uncharacterized protein</fullName>
    </submittedName>
</protein>
<evidence type="ECO:0000313" key="2">
    <source>
        <dbReference type="Proteomes" id="UP000887013"/>
    </source>
</evidence>
<organism evidence="1 2">
    <name type="scientific">Nephila pilipes</name>
    <name type="common">Giant wood spider</name>
    <name type="synonym">Nephila maculata</name>
    <dbReference type="NCBI Taxonomy" id="299642"/>
    <lineage>
        <taxon>Eukaryota</taxon>
        <taxon>Metazoa</taxon>
        <taxon>Ecdysozoa</taxon>
        <taxon>Arthropoda</taxon>
        <taxon>Chelicerata</taxon>
        <taxon>Arachnida</taxon>
        <taxon>Araneae</taxon>
        <taxon>Araneomorphae</taxon>
        <taxon>Entelegynae</taxon>
        <taxon>Araneoidea</taxon>
        <taxon>Nephilidae</taxon>
        <taxon>Nephila</taxon>
    </lineage>
</organism>
<dbReference type="Proteomes" id="UP000887013">
    <property type="component" value="Unassembled WGS sequence"/>
</dbReference>
<dbReference type="AlphaFoldDB" id="A0A8X6JD98"/>
<keyword evidence="2" id="KW-1185">Reference proteome</keyword>
<gene>
    <name evidence="1" type="ORF">NPIL_116791</name>
</gene>
<reference evidence="1" key="1">
    <citation type="submission" date="2020-08" db="EMBL/GenBank/DDBJ databases">
        <title>Multicomponent nature underlies the extraordinary mechanical properties of spider dragline silk.</title>
        <authorList>
            <person name="Kono N."/>
            <person name="Nakamura H."/>
            <person name="Mori M."/>
            <person name="Yoshida Y."/>
            <person name="Ohtoshi R."/>
            <person name="Malay A.D."/>
            <person name="Moran D.A.P."/>
            <person name="Tomita M."/>
            <person name="Numata K."/>
            <person name="Arakawa K."/>
        </authorList>
    </citation>
    <scope>NUCLEOTIDE SEQUENCE</scope>
</reference>